<sequence length="342" mass="39637">MDIVKRIFRYTIKISLSLTISIFITKQIYQLIFPESNKTKKRQLIAKEILKALGINNPPELTDNESIILINFISTTNKITFNEIIGYKNIKTIIRRRIIYPLLLSCVNKTNNFLNPPMGVLFYGPPGNGKTKFSQALILESGCRFLNIDMSKIMNKLFGESQKLINALFSLAKKLEPVILFIDEIESFFRVRKATDNECMINFKAYFLSKWDEYIQNNSKIVIVGSSNMPKLIDPAILRRLSVKIFIDLPNEETRIDILKSLLPCVFTNPEIINDIKIKTRNLSCSDLIEICRNTVSDKINDKLESNFDYLNQKESGSFNYKETIKYNEFYFALNKFLNEKI</sequence>
<dbReference type="OrthoDB" id="10254455at2759"/>
<dbReference type="EMBL" id="LN609528">
    <property type="protein sequence ID" value="CEF63177.1"/>
    <property type="molecule type" value="Genomic_DNA"/>
</dbReference>
<dbReference type="PANTHER" id="PTHR45644:SF3">
    <property type="entry name" value="FI08533P-RELATED"/>
    <property type="match status" value="1"/>
</dbReference>
<dbReference type="Gene3D" id="3.40.50.300">
    <property type="entry name" value="P-loop containing nucleotide triphosphate hydrolases"/>
    <property type="match status" value="1"/>
</dbReference>
<reference evidence="6" key="2">
    <citation type="submission" date="2020-12" db="UniProtKB">
        <authorList>
            <consortium name="WormBaseParasite"/>
        </authorList>
    </citation>
    <scope>IDENTIFICATION</scope>
</reference>
<dbReference type="RefSeq" id="XP_024502379.1">
    <property type="nucleotide sequence ID" value="XM_024648397.1"/>
</dbReference>
<dbReference type="GO" id="GO:0140570">
    <property type="term" value="P:extraction of mislocalized protein from mitochondrial outer membrane"/>
    <property type="evidence" value="ECO:0007669"/>
    <property type="project" value="TreeGrafter"/>
</dbReference>
<feature type="domain" description="AAA+ ATPase" evidence="3">
    <location>
        <begin position="116"/>
        <end position="251"/>
    </location>
</feature>
<keyword evidence="5" id="KW-1185">Reference proteome</keyword>
<keyword evidence="1" id="KW-0547">Nucleotide-binding</keyword>
<dbReference type="Gene3D" id="1.10.8.60">
    <property type="match status" value="1"/>
</dbReference>
<dbReference type="WBParaSite" id="SRAE_1000144100.1">
    <property type="protein sequence ID" value="SRAE_1000144100.1"/>
    <property type="gene ID" value="WBGene00258047"/>
</dbReference>
<dbReference type="GO" id="GO:0005741">
    <property type="term" value="C:mitochondrial outer membrane"/>
    <property type="evidence" value="ECO:0007669"/>
    <property type="project" value="TreeGrafter"/>
</dbReference>
<evidence type="ECO:0000313" key="4">
    <source>
        <dbReference type="EMBL" id="CEF63177.1"/>
    </source>
</evidence>
<dbReference type="InterPro" id="IPR051701">
    <property type="entry name" value="Mito_OM_Translocase_MSP1"/>
</dbReference>
<dbReference type="SUPFAM" id="SSF52540">
    <property type="entry name" value="P-loop containing nucleoside triphosphate hydrolases"/>
    <property type="match status" value="1"/>
</dbReference>
<dbReference type="GeneID" id="36375542"/>
<dbReference type="STRING" id="34506.A0A090L502"/>
<evidence type="ECO:0000313" key="6">
    <source>
        <dbReference type="WBParaSite" id="SRAE_1000144100.1"/>
    </source>
</evidence>
<organism evidence="4">
    <name type="scientific">Strongyloides ratti</name>
    <name type="common">Parasitic roundworm</name>
    <dbReference type="NCBI Taxonomy" id="34506"/>
    <lineage>
        <taxon>Eukaryota</taxon>
        <taxon>Metazoa</taxon>
        <taxon>Ecdysozoa</taxon>
        <taxon>Nematoda</taxon>
        <taxon>Chromadorea</taxon>
        <taxon>Rhabditida</taxon>
        <taxon>Tylenchina</taxon>
        <taxon>Panagrolaimomorpha</taxon>
        <taxon>Strongyloidoidea</taxon>
        <taxon>Strongyloididae</taxon>
        <taxon>Strongyloides</taxon>
    </lineage>
</organism>
<dbReference type="InterPro" id="IPR003593">
    <property type="entry name" value="AAA+_ATPase"/>
</dbReference>
<proteinExistence type="predicted"/>
<keyword evidence="2" id="KW-0067">ATP-binding</keyword>
<dbReference type="Proteomes" id="UP000035682">
    <property type="component" value="Unplaced"/>
</dbReference>
<dbReference type="InterPro" id="IPR027417">
    <property type="entry name" value="P-loop_NTPase"/>
</dbReference>
<evidence type="ECO:0000256" key="2">
    <source>
        <dbReference type="ARBA" id="ARBA00022840"/>
    </source>
</evidence>
<evidence type="ECO:0000259" key="3">
    <source>
        <dbReference type="SMART" id="SM00382"/>
    </source>
</evidence>
<dbReference type="InterPro" id="IPR003959">
    <property type="entry name" value="ATPase_AAA_core"/>
</dbReference>
<dbReference type="GO" id="GO:0016887">
    <property type="term" value="F:ATP hydrolysis activity"/>
    <property type="evidence" value="ECO:0007669"/>
    <property type="project" value="InterPro"/>
</dbReference>
<dbReference type="PANTHER" id="PTHR45644">
    <property type="entry name" value="AAA ATPASE, PUTATIVE (AFU_ORTHOLOGUE AFUA_2G12920)-RELATED-RELATED"/>
    <property type="match status" value="1"/>
</dbReference>
<accession>A0A090L502</accession>
<evidence type="ECO:0000313" key="7">
    <source>
        <dbReference type="WormBase" id="SRAE_1000144100"/>
    </source>
</evidence>
<dbReference type="GO" id="GO:0005524">
    <property type="term" value="F:ATP binding"/>
    <property type="evidence" value="ECO:0007669"/>
    <property type="project" value="UniProtKB-KW"/>
</dbReference>
<reference evidence="4 5" key="1">
    <citation type="submission" date="2014-09" db="EMBL/GenBank/DDBJ databases">
        <authorList>
            <person name="Martin A.A."/>
        </authorList>
    </citation>
    <scope>NUCLEOTIDE SEQUENCE</scope>
    <source>
        <strain evidence="5">ED321</strain>
        <strain evidence="4">ED321 Heterogonic</strain>
    </source>
</reference>
<evidence type="ECO:0000256" key="1">
    <source>
        <dbReference type="ARBA" id="ARBA00022741"/>
    </source>
</evidence>
<protein>
    <submittedName>
        <fullName evidence="4">AAA+ ATPase domain and ATPase, AAA-type, core domain and P-loop containing nucleoside triphosphate hydrolase domain-containing protein</fullName>
    </submittedName>
</protein>
<dbReference type="SMART" id="SM00382">
    <property type="entry name" value="AAA"/>
    <property type="match status" value="1"/>
</dbReference>
<keyword evidence="4" id="KW-0378">Hydrolase</keyword>
<dbReference type="WormBase" id="SRAE_1000144100">
    <property type="protein sequence ID" value="SRP09271"/>
    <property type="gene ID" value="WBGene00258047"/>
</dbReference>
<gene>
    <name evidence="4 6 7" type="ORF">SRAE_1000144100</name>
</gene>
<dbReference type="Pfam" id="PF00004">
    <property type="entry name" value="AAA"/>
    <property type="match status" value="1"/>
</dbReference>
<name>A0A090L502_STRRB</name>
<dbReference type="AlphaFoldDB" id="A0A090L502"/>
<evidence type="ECO:0000313" key="5">
    <source>
        <dbReference type="Proteomes" id="UP000035682"/>
    </source>
</evidence>
<dbReference type="CTD" id="36375542"/>